<dbReference type="CDD" id="cd00167">
    <property type="entry name" value="SANT"/>
    <property type="match status" value="3"/>
</dbReference>
<evidence type="ECO:0000259" key="8">
    <source>
        <dbReference type="PROSITE" id="PS51294"/>
    </source>
</evidence>
<dbReference type="PROSITE" id="PS51294">
    <property type="entry name" value="HTH_MYB"/>
    <property type="match status" value="3"/>
</dbReference>
<organism evidence="9 10">
    <name type="scientific">Durusdinium trenchii</name>
    <dbReference type="NCBI Taxonomy" id="1381693"/>
    <lineage>
        <taxon>Eukaryota</taxon>
        <taxon>Sar</taxon>
        <taxon>Alveolata</taxon>
        <taxon>Dinophyceae</taxon>
        <taxon>Suessiales</taxon>
        <taxon>Symbiodiniaceae</taxon>
        <taxon>Durusdinium</taxon>
    </lineage>
</organism>
<dbReference type="SMART" id="SM00717">
    <property type="entry name" value="SANT"/>
    <property type="match status" value="3"/>
</dbReference>
<dbReference type="InterPro" id="IPR007263">
    <property type="entry name" value="DCC1-like"/>
</dbReference>
<evidence type="ECO:0000256" key="2">
    <source>
        <dbReference type="ARBA" id="ARBA00023125"/>
    </source>
</evidence>
<dbReference type="Pfam" id="PF00249">
    <property type="entry name" value="Myb_DNA-binding"/>
    <property type="match status" value="1"/>
</dbReference>
<dbReference type="PROSITE" id="PS50090">
    <property type="entry name" value="MYB_LIKE"/>
    <property type="match status" value="3"/>
</dbReference>
<comment type="caution">
    <text evidence="9">The sequence shown here is derived from an EMBL/GenBank/DDBJ whole genome shotgun (WGS) entry which is preliminary data.</text>
</comment>
<protein>
    <submittedName>
        <fullName evidence="9">Transcription factor MYB3R-4 (Myb-related protein 3R-4) (Protein ENHANCED DEFECTIVE CYTOKINESIS)</fullName>
    </submittedName>
</protein>
<sequence>MAPMATTTAMMTTTTSALTEATVLPAAHNLNLAAAAAALLARQDLERQMLATKRHMEEISLGNITAMAWRAYSLQQQQQVKQQVQQQQQQVQQEQQVKQQVQQQAMEQQLRVQKRRILEQGPVAVKSSKKRCNPWTREEDELLRAAVASPDGKTKCKSKTWIDVSKEVTSRSASQCQQRWNKILAAGIRKGKWSSQEDKMLCFLVQEHINSGTSVDWKRVQEHIPGRLTRQCRERWTNFLSPSLNRRPWTEANEHRLMRLFEEKGPKWAEISRFFDGRSPDSVKTKLKSLLREAEFGRDSEPSPALPLSGADLDSALPSAAQQLVPHQEEDAAEGPSPRHPQGGTGAGTTPEGGEMLSSRAQAMARAMKAANTKGEALVLYDGLCNVCNKSVKFVLPRVKRGKVVFASLQSQLAQDLLKEFDASSLAYEEADTDVPTSSLVVSGGKVYSKTDGSVQLLQLMGGAWPVLGKVVAVIPSSMRNTSYDRFAKARFKLFGGSEQVQAIPEDAEELFLDTFEGIHACPLPRTKL</sequence>
<dbReference type="Proteomes" id="UP001642464">
    <property type="component" value="Unassembled WGS sequence"/>
</dbReference>
<dbReference type="EMBL" id="CAXAMM010040926">
    <property type="protein sequence ID" value="CAK9096286.1"/>
    <property type="molecule type" value="Genomic_DNA"/>
</dbReference>
<keyword evidence="3" id="KW-0804">Transcription</keyword>
<feature type="domain" description="Myb-like" evidence="7">
    <location>
        <begin position="127"/>
        <end position="184"/>
    </location>
</feature>
<dbReference type="Pfam" id="PF13921">
    <property type="entry name" value="Myb_DNA-bind_6"/>
    <property type="match status" value="1"/>
</dbReference>
<dbReference type="InterPro" id="IPR051575">
    <property type="entry name" value="Myb-like_DNA-bd"/>
</dbReference>
<evidence type="ECO:0000313" key="10">
    <source>
        <dbReference type="Proteomes" id="UP001642464"/>
    </source>
</evidence>
<feature type="domain" description="Myb-like" evidence="7">
    <location>
        <begin position="241"/>
        <end position="291"/>
    </location>
</feature>
<reference evidence="9 10" key="1">
    <citation type="submission" date="2024-02" db="EMBL/GenBank/DDBJ databases">
        <authorList>
            <person name="Chen Y."/>
            <person name="Shah S."/>
            <person name="Dougan E. K."/>
            <person name="Thang M."/>
            <person name="Chan C."/>
        </authorList>
    </citation>
    <scope>NUCLEOTIDE SEQUENCE [LARGE SCALE GENOMIC DNA]</scope>
</reference>
<keyword evidence="1" id="KW-0805">Transcription regulation</keyword>
<keyword evidence="5" id="KW-0175">Coiled coil</keyword>
<keyword evidence="4" id="KW-0539">Nucleus</keyword>
<feature type="region of interest" description="Disordered" evidence="6">
    <location>
        <begin position="294"/>
        <end position="313"/>
    </location>
</feature>
<dbReference type="InterPro" id="IPR017930">
    <property type="entry name" value="Myb_dom"/>
</dbReference>
<evidence type="ECO:0000256" key="6">
    <source>
        <dbReference type="SAM" id="MobiDB-lite"/>
    </source>
</evidence>
<keyword evidence="2" id="KW-0238">DNA-binding</keyword>
<feature type="domain" description="HTH myb-type" evidence="8">
    <location>
        <begin position="189"/>
        <end position="240"/>
    </location>
</feature>
<dbReference type="InterPro" id="IPR009057">
    <property type="entry name" value="Homeodomain-like_sf"/>
</dbReference>
<proteinExistence type="predicted"/>
<evidence type="ECO:0000259" key="7">
    <source>
        <dbReference type="PROSITE" id="PS50090"/>
    </source>
</evidence>
<dbReference type="Gene3D" id="1.10.10.60">
    <property type="entry name" value="Homeodomain-like"/>
    <property type="match status" value="3"/>
</dbReference>
<dbReference type="Pfam" id="PF04134">
    <property type="entry name" value="DCC1-like"/>
    <property type="match status" value="1"/>
</dbReference>
<accession>A0ABP0R6S7</accession>
<evidence type="ECO:0000313" key="9">
    <source>
        <dbReference type="EMBL" id="CAK9096286.1"/>
    </source>
</evidence>
<feature type="domain" description="HTH myb-type" evidence="8">
    <location>
        <begin position="241"/>
        <end position="295"/>
    </location>
</feature>
<evidence type="ECO:0000256" key="5">
    <source>
        <dbReference type="SAM" id="Coils"/>
    </source>
</evidence>
<dbReference type="SUPFAM" id="SSF46689">
    <property type="entry name" value="Homeodomain-like"/>
    <property type="match status" value="2"/>
</dbReference>
<evidence type="ECO:0000256" key="3">
    <source>
        <dbReference type="ARBA" id="ARBA00023163"/>
    </source>
</evidence>
<feature type="region of interest" description="Disordered" evidence="6">
    <location>
        <begin position="323"/>
        <end position="355"/>
    </location>
</feature>
<evidence type="ECO:0000256" key="1">
    <source>
        <dbReference type="ARBA" id="ARBA00023015"/>
    </source>
</evidence>
<name>A0ABP0R6S7_9DINO</name>
<feature type="coiled-coil region" evidence="5">
    <location>
        <begin position="74"/>
        <end position="111"/>
    </location>
</feature>
<feature type="domain" description="Myb-like" evidence="7">
    <location>
        <begin position="185"/>
        <end position="240"/>
    </location>
</feature>
<dbReference type="PANTHER" id="PTHR46621:SF1">
    <property type="entry name" value="SNRNA-ACTIVATING PROTEIN COMPLEX SUBUNIT 4"/>
    <property type="match status" value="1"/>
</dbReference>
<dbReference type="PANTHER" id="PTHR46621">
    <property type="entry name" value="SNRNA-ACTIVATING PROTEIN COMPLEX SUBUNIT 4"/>
    <property type="match status" value="1"/>
</dbReference>
<keyword evidence="10" id="KW-1185">Reference proteome</keyword>
<evidence type="ECO:0000256" key="4">
    <source>
        <dbReference type="ARBA" id="ARBA00023242"/>
    </source>
</evidence>
<feature type="domain" description="HTH myb-type" evidence="8">
    <location>
        <begin position="126"/>
        <end position="188"/>
    </location>
</feature>
<gene>
    <name evidence="9" type="ORF">SCF082_LOCUS45208</name>
</gene>
<dbReference type="InterPro" id="IPR001005">
    <property type="entry name" value="SANT/Myb"/>
</dbReference>